<protein>
    <submittedName>
        <fullName evidence="4">Uu.00g087090.m01.CDS01</fullName>
    </submittedName>
</protein>
<reference evidence="4" key="1">
    <citation type="submission" date="2023-10" db="EMBL/GenBank/DDBJ databases">
        <authorList>
            <person name="Hackl T."/>
        </authorList>
    </citation>
    <scope>NUCLEOTIDE SEQUENCE</scope>
</reference>
<keyword evidence="2" id="KW-0812">Transmembrane</keyword>
<dbReference type="EMBL" id="CAUWAG010000010">
    <property type="protein sequence ID" value="CAJ2507523.1"/>
    <property type="molecule type" value="Genomic_DNA"/>
</dbReference>
<feature type="chain" id="PRO_5042534522" evidence="3">
    <location>
        <begin position="17"/>
        <end position="425"/>
    </location>
</feature>
<name>A0AAI8VGV3_9PEZI</name>
<keyword evidence="2" id="KW-0472">Membrane</keyword>
<feature type="region of interest" description="Disordered" evidence="1">
    <location>
        <begin position="249"/>
        <end position="275"/>
    </location>
</feature>
<evidence type="ECO:0000256" key="2">
    <source>
        <dbReference type="SAM" id="Phobius"/>
    </source>
</evidence>
<keyword evidence="2" id="KW-1133">Transmembrane helix</keyword>
<comment type="caution">
    <text evidence="4">The sequence shown here is derived from an EMBL/GenBank/DDBJ whole genome shotgun (WGS) entry which is preliminary data.</text>
</comment>
<dbReference type="AlphaFoldDB" id="A0AAI8VGV3"/>
<feature type="signal peptide" evidence="3">
    <location>
        <begin position="1"/>
        <end position="16"/>
    </location>
</feature>
<accession>A0AAI8VGV3</accession>
<evidence type="ECO:0000313" key="4">
    <source>
        <dbReference type="EMBL" id="CAJ2507523.1"/>
    </source>
</evidence>
<dbReference type="Proteomes" id="UP001295740">
    <property type="component" value="Unassembled WGS sequence"/>
</dbReference>
<keyword evidence="5" id="KW-1185">Reference proteome</keyword>
<evidence type="ECO:0000256" key="3">
    <source>
        <dbReference type="SAM" id="SignalP"/>
    </source>
</evidence>
<organism evidence="4 5">
    <name type="scientific">Anthostomella pinea</name>
    <dbReference type="NCBI Taxonomy" id="933095"/>
    <lineage>
        <taxon>Eukaryota</taxon>
        <taxon>Fungi</taxon>
        <taxon>Dikarya</taxon>
        <taxon>Ascomycota</taxon>
        <taxon>Pezizomycotina</taxon>
        <taxon>Sordariomycetes</taxon>
        <taxon>Xylariomycetidae</taxon>
        <taxon>Xylariales</taxon>
        <taxon>Xylariaceae</taxon>
        <taxon>Anthostomella</taxon>
    </lineage>
</organism>
<feature type="region of interest" description="Disordered" evidence="1">
    <location>
        <begin position="335"/>
        <end position="356"/>
    </location>
</feature>
<feature type="transmembrane region" description="Helical" evidence="2">
    <location>
        <begin position="204"/>
        <end position="232"/>
    </location>
</feature>
<sequence>MSRALVLTALLRSTAALLVTQGSQCAPKCGNVPTTTDDQIVCDESAYGTSNGAVFESCVNCESTSSYVTTIGTQEVSDLQAMLYNMRYTTNKCLFQKQGVCATSFACENIMEAIQYGNLSSSVSAYGYCSQWTDFRLDKCSGCLLAAGEHYLNNFVSILSGACRLLLQPPATIPLDGAIFSTTLVNVTDPSATATYTPSATDPLGYGGIAGVVIGGIVFLLMLIGCGVVVNGKRRRKAYLRRREEHVKNWPNPNGGGGPNGEMFETPTSQRPLRGWEDSPISAATQTTFPPYFSPYASQYNSPVSAVEGAGPSQSAWPSVEKARNVGVALSPDRDASFTHWGDGKGKERADTDQGMMHTESDEYELQEGVNSAGGYAFPLPPPPPLPAQAPTLSHPGLPGRHGPALQPQRNQSWSGHHDGGNEGM</sequence>
<feature type="compositionally biased region" description="Basic and acidic residues" evidence="1">
    <location>
        <begin position="416"/>
        <end position="425"/>
    </location>
</feature>
<feature type="compositionally biased region" description="Basic and acidic residues" evidence="1">
    <location>
        <begin position="335"/>
        <end position="352"/>
    </location>
</feature>
<proteinExistence type="predicted"/>
<keyword evidence="3" id="KW-0732">Signal</keyword>
<feature type="region of interest" description="Disordered" evidence="1">
    <location>
        <begin position="373"/>
        <end position="425"/>
    </location>
</feature>
<evidence type="ECO:0000313" key="5">
    <source>
        <dbReference type="Proteomes" id="UP001295740"/>
    </source>
</evidence>
<feature type="compositionally biased region" description="Pro residues" evidence="1">
    <location>
        <begin position="379"/>
        <end position="388"/>
    </location>
</feature>
<gene>
    <name evidence="4" type="ORF">KHLLAP_LOCUS7991</name>
</gene>
<evidence type="ECO:0000256" key="1">
    <source>
        <dbReference type="SAM" id="MobiDB-lite"/>
    </source>
</evidence>